<proteinExistence type="predicted"/>
<evidence type="ECO:0000313" key="3">
    <source>
        <dbReference type="Proteomes" id="UP000230750"/>
    </source>
</evidence>
<evidence type="ECO:0000313" key="2">
    <source>
        <dbReference type="EMBL" id="PIK57612.1"/>
    </source>
</evidence>
<reference evidence="2 3" key="1">
    <citation type="journal article" date="2017" name="PLoS Biol.">
        <title>The sea cucumber genome provides insights into morphological evolution and visceral regeneration.</title>
        <authorList>
            <person name="Zhang X."/>
            <person name="Sun L."/>
            <person name="Yuan J."/>
            <person name="Sun Y."/>
            <person name="Gao Y."/>
            <person name="Zhang L."/>
            <person name="Li S."/>
            <person name="Dai H."/>
            <person name="Hamel J.F."/>
            <person name="Liu C."/>
            <person name="Yu Y."/>
            <person name="Liu S."/>
            <person name="Lin W."/>
            <person name="Guo K."/>
            <person name="Jin S."/>
            <person name="Xu P."/>
            <person name="Storey K.B."/>
            <person name="Huan P."/>
            <person name="Zhang T."/>
            <person name="Zhou Y."/>
            <person name="Zhang J."/>
            <person name="Lin C."/>
            <person name="Li X."/>
            <person name="Xing L."/>
            <person name="Huo D."/>
            <person name="Sun M."/>
            <person name="Wang L."/>
            <person name="Mercier A."/>
            <person name="Li F."/>
            <person name="Yang H."/>
            <person name="Xiang J."/>
        </authorList>
    </citation>
    <scope>NUCLEOTIDE SEQUENCE [LARGE SCALE GENOMIC DNA]</scope>
    <source>
        <strain evidence="2">Shaxun</strain>
        <tissue evidence="2">Muscle</tissue>
    </source>
</reference>
<dbReference type="EMBL" id="MRZV01000138">
    <property type="protein sequence ID" value="PIK57612.1"/>
    <property type="molecule type" value="Genomic_DNA"/>
</dbReference>
<name>A0A2G8LBI9_STIJA</name>
<comment type="caution">
    <text evidence="2">The sequence shown here is derived from an EMBL/GenBank/DDBJ whole genome shotgun (WGS) entry which is preliminary data.</text>
</comment>
<keyword evidence="3" id="KW-1185">Reference proteome</keyword>
<gene>
    <name evidence="2" type="ORF">BSL78_05520</name>
</gene>
<feature type="region of interest" description="Disordered" evidence="1">
    <location>
        <begin position="219"/>
        <end position="238"/>
    </location>
</feature>
<protein>
    <submittedName>
        <fullName evidence="2">Uncharacterized protein</fullName>
    </submittedName>
</protein>
<sequence length="324" mass="36408">MAQAIEHNVPTHAVPSSTELDIYCERYSHIHYRDLHRIANQIDSDLEYVSDRVSTVSSQAGIVGSIMMATSFIPTPLSGVLFYYGGYLAAGSTVGHASNTAYKVFKEPIDVRKLKDTFEKVRKFMENAKVVEIFHEGREKLSSGATLLIDSDVYFSGEKTEAILLRLQEIEEFIYLMGNEQVSFNDLVDLYELICKILKYFTGAGFNFETLTIEYHNQKNPTQDDSGTAIQRFSPSSGGRMTSEMMSITSGVVQNVAVGQGLLAGINRWAVVFNGMASVWNIKNELESIKSTEIQTRERQRMADEIRDVAEKIREVCSRSPYCK</sequence>
<dbReference type="AlphaFoldDB" id="A0A2G8LBI9"/>
<organism evidence="2 3">
    <name type="scientific">Stichopus japonicus</name>
    <name type="common">Sea cucumber</name>
    <dbReference type="NCBI Taxonomy" id="307972"/>
    <lineage>
        <taxon>Eukaryota</taxon>
        <taxon>Metazoa</taxon>
        <taxon>Echinodermata</taxon>
        <taxon>Eleutherozoa</taxon>
        <taxon>Echinozoa</taxon>
        <taxon>Holothuroidea</taxon>
        <taxon>Aspidochirotacea</taxon>
        <taxon>Aspidochirotida</taxon>
        <taxon>Stichopodidae</taxon>
        <taxon>Apostichopus</taxon>
    </lineage>
</organism>
<dbReference type="Proteomes" id="UP000230750">
    <property type="component" value="Unassembled WGS sequence"/>
</dbReference>
<evidence type="ECO:0000256" key="1">
    <source>
        <dbReference type="SAM" id="MobiDB-lite"/>
    </source>
</evidence>
<accession>A0A2G8LBI9</accession>